<gene>
    <name evidence="1" type="ORF">PABY_23120</name>
</gene>
<name>A0ABM8J029_9CREN</name>
<dbReference type="Proteomes" id="UP001341135">
    <property type="component" value="Chromosome"/>
</dbReference>
<protein>
    <recommendedName>
        <fullName evidence="3">SpoVT-AbrB domain-containing protein</fullName>
    </recommendedName>
</protein>
<proteinExistence type="predicted"/>
<evidence type="ECO:0000313" key="1">
    <source>
        <dbReference type="EMBL" id="BES82745.1"/>
    </source>
</evidence>
<accession>A0ABM8J029</accession>
<reference evidence="1 2" key="1">
    <citation type="submission" date="2023-09" db="EMBL/GenBank/DDBJ databases">
        <title>Pyrofollis japonicus gen. nov. sp. nov., a novel member of the family Pyrodictiaceae isolated from the Iheya North hydrothermal field.</title>
        <authorList>
            <person name="Miyazaki U."/>
            <person name="Sanari M."/>
            <person name="Tame A."/>
            <person name="Kitajima M."/>
            <person name="Okamoto A."/>
            <person name="Sawayama S."/>
            <person name="Miyazaki J."/>
            <person name="Takai K."/>
            <person name="Nakagawa S."/>
        </authorList>
    </citation>
    <scope>NUCLEOTIDE SEQUENCE [LARGE SCALE GENOMIC DNA]</scope>
    <source>
        <strain evidence="1 2">AV2</strain>
    </source>
</reference>
<dbReference type="GeneID" id="89290316"/>
<sequence length="167" mass="19079">METLQEARLLEEPRAGRSVTLLLKVRAEKQRKRLRNGEPREYVVWRATIPREAAEKLGLDPEAGEELLVATLEVPDWPLLLLYHDPQTRRLWDRLPPEAKAKACSLGHAPEQLCRYYRTITVIAGEEELKRLGLEPGQPITLRELLKRARNTNNSNSQAATKQTKGL</sequence>
<dbReference type="RefSeq" id="WP_338250353.1">
    <property type="nucleotide sequence ID" value="NZ_AP028907.1"/>
</dbReference>
<organism evidence="1 2">
    <name type="scientific">Pyrodictium abyssi</name>
    <dbReference type="NCBI Taxonomy" id="54256"/>
    <lineage>
        <taxon>Archaea</taxon>
        <taxon>Thermoproteota</taxon>
        <taxon>Thermoprotei</taxon>
        <taxon>Desulfurococcales</taxon>
        <taxon>Pyrodictiaceae</taxon>
        <taxon>Pyrodictium</taxon>
    </lineage>
</organism>
<evidence type="ECO:0000313" key="2">
    <source>
        <dbReference type="Proteomes" id="UP001341135"/>
    </source>
</evidence>
<keyword evidence="2" id="KW-1185">Reference proteome</keyword>
<dbReference type="EMBL" id="AP028907">
    <property type="protein sequence ID" value="BES82745.1"/>
    <property type="molecule type" value="Genomic_DNA"/>
</dbReference>
<evidence type="ECO:0008006" key="3">
    <source>
        <dbReference type="Google" id="ProtNLM"/>
    </source>
</evidence>